<dbReference type="RefSeq" id="WP_233731186.1">
    <property type="nucleotide sequence ID" value="NZ_JAJVCN010000004.1"/>
</dbReference>
<keyword evidence="1" id="KW-0812">Transmembrane</keyword>
<feature type="transmembrane region" description="Helical" evidence="1">
    <location>
        <begin position="65"/>
        <end position="88"/>
    </location>
</feature>
<evidence type="ECO:0000313" key="3">
    <source>
        <dbReference type="Proteomes" id="UP001521150"/>
    </source>
</evidence>
<gene>
    <name evidence="2" type="ORF">LWC34_43645</name>
</gene>
<sequence length="141" mass="15381">MFFMLGAFFIYYTRVRRPARYTDIRSGQQVTQVRYSLVAFICLVAQMSCFASIFVLATVDYARSGITAAAVAFGGLGAGTATFVVAVLSGRVRRGRLTLSPEGIEQRGWTFSSFLPWEAFAGVKAACTRCSSTTSSTQRRG</sequence>
<proteinExistence type="predicted"/>
<feature type="transmembrane region" description="Helical" evidence="1">
    <location>
        <begin position="35"/>
        <end position="59"/>
    </location>
</feature>
<evidence type="ECO:0000313" key="2">
    <source>
        <dbReference type="EMBL" id="MCE7009657.1"/>
    </source>
</evidence>
<organism evidence="2 3">
    <name type="scientific">Kibdelosporangium philippinense</name>
    <dbReference type="NCBI Taxonomy" id="211113"/>
    <lineage>
        <taxon>Bacteria</taxon>
        <taxon>Bacillati</taxon>
        <taxon>Actinomycetota</taxon>
        <taxon>Actinomycetes</taxon>
        <taxon>Pseudonocardiales</taxon>
        <taxon>Pseudonocardiaceae</taxon>
        <taxon>Kibdelosporangium</taxon>
    </lineage>
</organism>
<dbReference type="EMBL" id="JAJVCN010000004">
    <property type="protein sequence ID" value="MCE7009657.1"/>
    <property type="molecule type" value="Genomic_DNA"/>
</dbReference>
<keyword evidence="1" id="KW-1133">Transmembrane helix</keyword>
<evidence type="ECO:0000256" key="1">
    <source>
        <dbReference type="SAM" id="Phobius"/>
    </source>
</evidence>
<dbReference type="Proteomes" id="UP001521150">
    <property type="component" value="Unassembled WGS sequence"/>
</dbReference>
<keyword evidence="3" id="KW-1185">Reference proteome</keyword>
<protein>
    <submittedName>
        <fullName evidence="2">PH domain-containing protein</fullName>
    </submittedName>
</protein>
<accession>A0ABS8ZV01</accession>
<keyword evidence="1" id="KW-0472">Membrane</keyword>
<comment type="caution">
    <text evidence="2">The sequence shown here is derived from an EMBL/GenBank/DDBJ whole genome shotgun (WGS) entry which is preliminary data.</text>
</comment>
<name>A0ABS8ZV01_9PSEU</name>
<reference evidence="2 3" key="1">
    <citation type="submission" date="2021-12" db="EMBL/GenBank/DDBJ databases">
        <title>Genome sequence of Kibdelosporangium philippinense ATCC 49844.</title>
        <authorList>
            <person name="Fedorov E.A."/>
            <person name="Omeragic M."/>
            <person name="Shalygina K.F."/>
            <person name="Maclea K.S."/>
        </authorList>
    </citation>
    <scope>NUCLEOTIDE SEQUENCE [LARGE SCALE GENOMIC DNA]</scope>
    <source>
        <strain evidence="2 3">ATCC 49844</strain>
    </source>
</reference>